<dbReference type="RefSeq" id="WP_194114221.1">
    <property type="nucleotide sequence ID" value="NZ_JADFFL010000017.1"/>
</dbReference>
<protein>
    <submittedName>
        <fullName evidence="1">Uncharacterized protein</fullName>
    </submittedName>
</protein>
<dbReference type="Proteomes" id="UP000622475">
    <property type="component" value="Unassembled WGS sequence"/>
</dbReference>
<sequence>MLRSLMKIVGLVFSLMLGLVVQSKAQYNIPLDSVAKFTFVTTGYILNRDLQKVEVVLENGVWNAYQTESHTTKGWDRIDDLTRKYLGNVPTREFVSLLRSMARNDTVIHPHLFKVNRKVVIDSISKTNPFLQPRQKVEMTADINTDSVFNRYLEYVIKHPTFGADETSYIIEIQTKGNKLYTIHAHSFAYQRFYFLPWHVGKVKNYDPEITRIFEKVTANPEFEKWNTRLFISNFLFRIYFERYRNRFNWEDIKISYPDAFRSLNKNFIPVEIGTSTKEPAKAGLDKRYNIRFKLRNTELNVLVDHSFNANDIDNVNRVEKFGDTVKWLLKNSNFLFKYLRERPKVKLVFSPARNAAYGKYTYGSIAKFFPGFANYNYNDIQMVEVTGDPDIQSTWLLLPDSTLLLCRYQTSLDRTQTPISPPFMGLDENLIKKHYKNSHSVCLHFDANGTLIRDLGDGLKIYFPY</sequence>
<comment type="caution">
    <text evidence="1">The sequence shown here is derived from an EMBL/GenBank/DDBJ whole genome shotgun (WGS) entry which is preliminary data.</text>
</comment>
<gene>
    <name evidence="1" type="ORF">IRJ16_22735</name>
</gene>
<name>A0A929PYB5_9SPHI</name>
<reference evidence="1" key="1">
    <citation type="submission" date="2020-10" db="EMBL/GenBank/DDBJ databases">
        <title>Mucilaginibacter mali sp. nov., isolated from rhizosphere soil of apple orchard.</title>
        <authorList>
            <person name="Lee J.-S."/>
            <person name="Kim H.S."/>
            <person name="Kim J.-S."/>
        </authorList>
    </citation>
    <scope>NUCLEOTIDE SEQUENCE</scope>
    <source>
        <strain evidence="1">KCTC 22746</strain>
    </source>
</reference>
<dbReference type="EMBL" id="JADFFL010000017">
    <property type="protein sequence ID" value="MBE9664713.1"/>
    <property type="molecule type" value="Genomic_DNA"/>
</dbReference>
<accession>A0A929PYB5</accession>
<keyword evidence="2" id="KW-1185">Reference proteome</keyword>
<dbReference type="AlphaFoldDB" id="A0A929PYB5"/>
<organism evidence="1 2">
    <name type="scientific">Mucilaginibacter myungsuensis</name>
    <dbReference type="NCBI Taxonomy" id="649104"/>
    <lineage>
        <taxon>Bacteria</taxon>
        <taxon>Pseudomonadati</taxon>
        <taxon>Bacteroidota</taxon>
        <taxon>Sphingobacteriia</taxon>
        <taxon>Sphingobacteriales</taxon>
        <taxon>Sphingobacteriaceae</taxon>
        <taxon>Mucilaginibacter</taxon>
    </lineage>
</organism>
<evidence type="ECO:0000313" key="1">
    <source>
        <dbReference type="EMBL" id="MBE9664713.1"/>
    </source>
</evidence>
<evidence type="ECO:0000313" key="2">
    <source>
        <dbReference type="Proteomes" id="UP000622475"/>
    </source>
</evidence>
<proteinExistence type="predicted"/>